<feature type="domain" description="Fe/B12 periplasmic-binding" evidence="7">
    <location>
        <begin position="42"/>
        <end position="305"/>
    </location>
</feature>
<keyword evidence="4" id="KW-0406">Ion transport</keyword>
<dbReference type="Gene3D" id="3.40.50.1980">
    <property type="entry name" value="Nitrogenase molybdenum iron protein domain"/>
    <property type="match status" value="2"/>
</dbReference>
<dbReference type="GO" id="GO:0030288">
    <property type="term" value="C:outer membrane-bounded periplasmic space"/>
    <property type="evidence" value="ECO:0007669"/>
    <property type="project" value="TreeGrafter"/>
</dbReference>
<dbReference type="SUPFAM" id="SSF53807">
    <property type="entry name" value="Helical backbone' metal receptor"/>
    <property type="match status" value="1"/>
</dbReference>
<comment type="caution">
    <text evidence="8">The sequence shown here is derived from an EMBL/GenBank/DDBJ whole genome shotgun (WGS) entry which is preliminary data.</text>
</comment>
<evidence type="ECO:0000313" key="9">
    <source>
        <dbReference type="Proteomes" id="UP000077098"/>
    </source>
</evidence>
<accession>A0A176XG82</accession>
<dbReference type="GO" id="GO:1901678">
    <property type="term" value="P:iron coordination entity transport"/>
    <property type="evidence" value="ECO:0007669"/>
    <property type="project" value="UniProtKB-ARBA"/>
</dbReference>
<feature type="signal peptide" evidence="6">
    <location>
        <begin position="1"/>
        <end position="18"/>
    </location>
</feature>
<evidence type="ECO:0000256" key="6">
    <source>
        <dbReference type="SAM" id="SignalP"/>
    </source>
</evidence>
<dbReference type="Pfam" id="PF01497">
    <property type="entry name" value="Peripla_BP_2"/>
    <property type="match status" value="1"/>
</dbReference>
<evidence type="ECO:0000313" key="8">
    <source>
        <dbReference type="EMBL" id="OAE48386.1"/>
    </source>
</evidence>
<dbReference type="PROSITE" id="PS50983">
    <property type="entry name" value="FE_B12_PBP"/>
    <property type="match status" value="1"/>
</dbReference>
<dbReference type="PANTHER" id="PTHR30532:SF1">
    <property type="entry name" value="IRON(3+)-HYDROXAMATE-BINDING PROTEIN FHUD"/>
    <property type="match status" value="1"/>
</dbReference>
<sequence length="315" mass="35110">MRAIFATLWCLVSGVAAEASEPTRTFANQFGKTEIPVSPRCVVSLHDFSLTAQLLELGVTPCGSSGRKRLFKETVFRGASQRFDTSATRYVGTHQAPDIETIASLKPDLIVGLSYHAALREKLSSIAPVVLLPVREKGILEYAEQLADIVGKQARYHELSMEYKGIVSAFKNRVRDPATITVTPMEIYRDGFRLIGRGGMEQVISDFGLGHVPAYANSSADIPYSLERMSDFDSDVIIDTYEEMLSEEAETIAFRSTAQWQNLFAVRNRQFLYLNRSRYGETMNGLIGSATLLFSHIGEREILRQADLNEAEQSH</sequence>
<dbReference type="AlphaFoldDB" id="A0A176XG82"/>
<keyword evidence="4" id="KW-0408">Iron</keyword>
<dbReference type="Proteomes" id="UP000077098">
    <property type="component" value="Unassembled WGS sequence"/>
</dbReference>
<reference evidence="8 9" key="1">
    <citation type="submission" date="2016-05" db="EMBL/GenBank/DDBJ databases">
        <authorList>
            <person name="Lavstsen T."/>
            <person name="Jespersen J.S."/>
        </authorList>
    </citation>
    <scope>NUCLEOTIDE SEQUENCE [LARGE SCALE GENOMIC DNA]</scope>
    <source>
        <strain evidence="8 9">KCJ1736</strain>
    </source>
</reference>
<feature type="chain" id="PRO_5008053403" evidence="6">
    <location>
        <begin position="19"/>
        <end position="315"/>
    </location>
</feature>
<dbReference type="PANTHER" id="PTHR30532">
    <property type="entry name" value="IRON III DICITRATE-BINDING PERIPLASMIC PROTEIN"/>
    <property type="match status" value="1"/>
</dbReference>
<organism evidence="8 9">
    <name type="scientific">Agrobacterium tumefaciens</name>
    <dbReference type="NCBI Taxonomy" id="358"/>
    <lineage>
        <taxon>Bacteria</taxon>
        <taxon>Pseudomonadati</taxon>
        <taxon>Pseudomonadota</taxon>
        <taxon>Alphaproteobacteria</taxon>
        <taxon>Hyphomicrobiales</taxon>
        <taxon>Rhizobiaceae</taxon>
        <taxon>Rhizobium/Agrobacterium group</taxon>
        <taxon>Agrobacterium</taxon>
        <taxon>Agrobacterium tumefaciens complex</taxon>
    </lineage>
</organism>
<evidence type="ECO:0000259" key="7">
    <source>
        <dbReference type="PROSITE" id="PS50983"/>
    </source>
</evidence>
<keyword evidence="3" id="KW-0813">Transport</keyword>
<dbReference type="InterPro" id="IPR051313">
    <property type="entry name" value="Bact_iron-sidero_bind"/>
</dbReference>
<dbReference type="InterPro" id="IPR002491">
    <property type="entry name" value="ABC_transptr_periplasmic_BD"/>
</dbReference>
<evidence type="ECO:0000256" key="5">
    <source>
        <dbReference type="ARBA" id="ARBA00022729"/>
    </source>
</evidence>
<gene>
    <name evidence="8" type="ORF">A7J57_22140</name>
</gene>
<comment type="subcellular location">
    <subcellularLocation>
        <location evidence="1">Cell envelope</location>
    </subcellularLocation>
</comment>
<evidence type="ECO:0000256" key="2">
    <source>
        <dbReference type="ARBA" id="ARBA00008814"/>
    </source>
</evidence>
<keyword evidence="4" id="KW-0410">Iron transport</keyword>
<dbReference type="EMBL" id="LXPS01000006">
    <property type="protein sequence ID" value="OAE48386.1"/>
    <property type="molecule type" value="Genomic_DNA"/>
</dbReference>
<evidence type="ECO:0000256" key="4">
    <source>
        <dbReference type="ARBA" id="ARBA00022496"/>
    </source>
</evidence>
<protein>
    <submittedName>
        <fullName evidence="8">Ferrichrome ABC transporter substrate-binding protein</fullName>
    </submittedName>
</protein>
<evidence type="ECO:0000256" key="1">
    <source>
        <dbReference type="ARBA" id="ARBA00004196"/>
    </source>
</evidence>
<name>A0A176XG82_AGRTU</name>
<proteinExistence type="inferred from homology"/>
<evidence type="ECO:0000256" key="3">
    <source>
        <dbReference type="ARBA" id="ARBA00022448"/>
    </source>
</evidence>
<keyword evidence="5 6" id="KW-0732">Signal</keyword>
<comment type="similarity">
    <text evidence="2">Belongs to the bacterial solute-binding protein 8 family.</text>
</comment>